<dbReference type="AlphaFoldDB" id="A0AAW2ZNP0"/>
<keyword evidence="6" id="KW-1185">Reference proteome</keyword>
<organism evidence="5 6">
    <name type="scientific">Acrasis kona</name>
    <dbReference type="NCBI Taxonomy" id="1008807"/>
    <lineage>
        <taxon>Eukaryota</taxon>
        <taxon>Discoba</taxon>
        <taxon>Heterolobosea</taxon>
        <taxon>Tetramitia</taxon>
        <taxon>Eutetramitia</taxon>
        <taxon>Acrasidae</taxon>
        <taxon>Acrasis</taxon>
    </lineage>
</organism>
<dbReference type="EMBL" id="JAOPGA020001684">
    <property type="protein sequence ID" value="KAL0490395.1"/>
    <property type="molecule type" value="Genomic_DNA"/>
</dbReference>
<dbReference type="InterPro" id="IPR002470">
    <property type="entry name" value="Peptidase_S9A"/>
</dbReference>
<reference evidence="5 6" key="1">
    <citation type="submission" date="2024-03" db="EMBL/GenBank/DDBJ databases">
        <title>The Acrasis kona genome and developmental transcriptomes reveal deep origins of eukaryotic multicellular pathways.</title>
        <authorList>
            <person name="Sheikh S."/>
            <person name="Fu C.-J."/>
            <person name="Brown M.W."/>
            <person name="Baldauf S.L."/>
        </authorList>
    </citation>
    <scope>NUCLEOTIDE SEQUENCE [LARGE SCALE GENOMIC DNA]</scope>
    <source>
        <strain evidence="5 6">ATCC MYA-3509</strain>
    </source>
</reference>
<dbReference type="Pfam" id="PF00326">
    <property type="entry name" value="Peptidase_S9"/>
    <property type="match status" value="1"/>
</dbReference>
<evidence type="ECO:0000256" key="2">
    <source>
        <dbReference type="ARBA" id="ARBA00045448"/>
    </source>
</evidence>
<keyword evidence="3 5" id="KW-0645">Protease</keyword>
<evidence type="ECO:0000256" key="1">
    <source>
        <dbReference type="ARBA" id="ARBA00005228"/>
    </source>
</evidence>
<dbReference type="InterPro" id="IPR029058">
    <property type="entry name" value="AB_hydrolase_fold"/>
</dbReference>
<accession>A0AAW2ZNP0</accession>
<dbReference type="PRINTS" id="PR00862">
    <property type="entry name" value="PROLIGOPTASE"/>
</dbReference>
<sequence length="263" mass="29790">MDRIMVPSHDNQNVPLTLIYDTSVVRDKSHPQPVIISGYGAYGTSMELNFNYQRLLLLKKGFIVAFAHVRGGSEKGREWYTQGKACTEYLINNKYTNKDLICSRGISAGGLLVAGALSMRSDLFKCSIIKVPFLDVTGVMTDPLLPLTEHEVDEWGDPIQSKQVLDYISKYSPYDTLLNADLSTLKDANIYLVGCEDDYRAPLWNVVKYLARLRNLFRDDNSPIAVLKVHQTGHLDEAYGFYAQRKQTAEEFYFISKSLKLDI</sequence>
<dbReference type="PANTHER" id="PTHR11757">
    <property type="entry name" value="PROTEASE FAMILY S9A OLIGOPEPTIDASE"/>
    <property type="match status" value="1"/>
</dbReference>
<comment type="caution">
    <text evidence="5">The sequence shown here is derived from an EMBL/GenBank/DDBJ whole genome shotgun (WGS) entry which is preliminary data.</text>
</comment>
<evidence type="ECO:0000259" key="4">
    <source>
        <dbReference type="Pfam" id="PF00326"/>
    </source>
</evidence>
<dbReference type="InterPro" id="IPR001375">
    <property type="entry name" value="Peptidase_S9_cat"/>
</dbReference>
<comment type="function">
    <text evidence="2">Serine peptidase whose precise substrate specificity remains unclear. Does not cleave peptides after a arginine or lysine residue. Regulates trans-Golgi network morphology and sorting by regulating the membrane binding of the AP-1 complex. May play a role in the regulation of synaptic vesicle exocytosis.</text>
</comment>
<dbReference type="EC" id="3.4.21.-" evidence="3"/>
<dbReference type="Gene3D" id="3.40.50.1820">
    <property type="entry name" value="alpha/beta hydrolase"/>
    <property type="match status" value="1"/>
</dbReference>
<keyword evidence="3" id="KW-0378">Hydrolase</keyword>
<dbReference type="PANTHER" id="PTHR11757:SF19">
    <property type="entry name" value="PROLYL ENDOPEPTIDASE-LIKE"/>
    <property type="match status" value="1"/>
</dbReference>
<dbReference type="GO" id="GO:0004252">
    <property type="term" value="F:serine-type endopeptidase activity"/>
    <property type="evidence" value="ECO:0007669"/>
    <property type="project" value="UniProtKB-UniRule"/>
</dbReference>
<name>A0AAW2ZNP0_9EUKA</name>
<dbReference type="Proteomes" id="UP001431209">
    <property type="component" value="Unassembled WGS sequence"/>
</dbReference>
<comment type="similarity">
    <text evidence="1 3">Belongs to the peptidase S9A family.</text>
</comment>
<gene>
    <name evidence="5" type="ORF">AKO1_003217</name>
</gene>
<protein>
    <recommendedName>
        <fullName evidence="3">Prolyl endopeptidase</fullName>
        <ecNumber evidence="3">3.4.21.-</ecNumber>
    </recommendedName>
</protein>
<feature type="domain" description="Peptidase S9 prolyl oligopeptidase catalytic" evidence="4">
    <location>
        <begin position="50"/>
        <end position="260"/>
    </location>
</feature>
<dbReference type="GO" id="GO:0006508">
    <property type="term" value="P:proteolysis"/>
    <property type="evidence" value="ECO:0007669"/>
    <property type="project" value="UniProtKB-KW"/>
</dbReference>
<proteinExistence type="inferred from homology"/>
<keyword evidence="3" id="KW-0720">Serine protease</keyword>
<evidence type="ECO:0000313" key="5">
    <source>
        <dbReference type="EMBL" id="KAL0490395.1"/>
    </source>
</evidence>
<evidence type="ECO:0000256" key="3">
    <source>
        <dbReference type="RuleBase" id="RU368024"/>
    </source>
</evidence>
<dbReference type="InterPro" id="IPR051543">
    <property type="entry name" value="Serine_Peptidase_S9A"/>
</dbReference>
<dbReference type="SUPFAM" id="SSF53474">
    <property type="entry name" value="alpha/beta-Hydrolases"/>
    <property type="match status" value="1"/>
</dbReference>
<evidence type="ECO:0000313" key="6">
    <source>
        <dbReference type="Proteomes" id="UP001431209"/>
    </source>
</evidence>